<keyword evidence="2" id="KW-1185">Reference proteome</keyword>
<evidence type="ECO:0000313" key="2">
    <source>
        <dbReference type="Proteomes" id="UP000616151"/>
    </source>
</evidence>
<keyword evidence="1" id="KW-0547">Nucleotide-binding</keyword>
<gene>
    <name evidence="1" type="ORF">JHL16_09115</name>
</gene>
<sequence length="238" mass="25631">MAEPILQLKGVKSGYAGRLVLQGADFVAGKGELTAVIGPNGHGKSTLLKTISGIVRVSEGEISLKGKRLDTLRPDQVVAEGVIHVPQGDLLFPGMTIYENLMMGAYLTREAGSVAERLERVFTLLPKLKDRRNQVAGTLSGGERRMCGIGRGLMAGGELLMLDEPSLGLAPIVIDQIYEVIFDLRHAGLSILLVEENAERIMDQADSIHLLDNGRFAWTGKGAELMARPEIVEAYLGA</sequence>
<evidence type="ECO:0000313" key="1">
    <source>
        <dbReference type="EMBL" id="MBK1866509.1"/>
    </source>
</evidence>
<protein>
    <submittedName>
        <fullName evidence="1">ABC transporter ATP-binding protein</fullName>
    </submittedName>
</protein>
<comment type="caution">
    <text evidence="1">The sequence shown here is derived from an EMBL/GenBank/DDBJ whole genome shotgun (WGS) entry which is preliminary data.</text>
</comment>
<organism evidence="1 2">
    <name type="scientific">Taklimakanibacter albus</name>
    <dbReference type="NCBI Taxonomy" id="2800327"/>
    <lineage>
        <taxon>Bacteria</taxon>
        <taxon>Pseudomonadati</taxon>
        <taxon>Pseudomonadota</taxon>
        <taxon>Alphaproteobacteria</taxon>
        <taxon>Hyphomicrobiales</taxon>
        <taxon>Aestuariivirgaceae</taxon>
        <taxon>Taklimakanibacter</taxon>
    </lineage>
</organism>
<accession>A0ACC5R1H2</accession>
<keyword evidence="1" id="KW-0067">ATP-binding</keyword>
<proteinExistence type="predicted"/>
<reference evidence="1" key="1">
    <citation type="submission" date="2021-01" db="EMBL/GenBank/DDBJ databases">
        <authorList>
            <person name="Sun Q."/>
        </authorList>
    </citation>
    <scope>NUCLEOTIDE SEQUENCE</scope>
    <source>
        <strain evidence="1">YIM B02566</strain>
    </source>
</reference>
<dbReference type="EMBL" id="JAENHL010000006">
    <property type="protein sequence ID" value="MBK1866509.1"/>
    <property type="molecule type" value="Genomic_DNA"/>
</dbReference>
<name>A0ACC5R1H2_9HYPH</name>
<dbReference type="Proteomes" id="UP000616151">
    <property type="component" value="Unassembled WGS sequence"/>
</dbReference>